<accession>A0ABX5PZ32</accession>
<name>A0ABX5PZ32_9FLAO</name>
<dbReference type="RefSeq" id="WP_015360819.1">
    <property type="nucleotide sequence ID" value="NZ_QKZR01000001.1"/>
</dbReference>
<dbReference type="Proteomes" id="UP000248584">
    <property type="component" value="Unassembled WGS sequence"/>
</dbReference>
<dbReference type="EMBL" id="QKZR01000001">
    <property type="protein sequence ID" value="PZX43029.1"/>
    <property type="molecule type" value="Genomic_DNA"/>
</dbReference>
<reference evidence="1 2" key="1">
    <citation type="submission" date="2018-06" db="EMBL/GenBank/DDBJ databases">
        <title>Genomic Encyclopedia of Archaeal and Bacterial Type Strains, Phase II (KMG-II): from individual species to whole genera.</title>
        <authorList>
            <person name="Goeker M."/>
        </authorList>
    </citation>
    <scope>NUCLEOTIDE SEQUENCE [LARGE SCALE GENOMIC DNA]</scope>
    <source>
        <strain evidence="1 2">DSM 17205</strain>
    </source>
</reference>
<gene>
    <name evidence="1" type="ORF">LX97_00028</name>
</gene>
<keyword evidence="2" id="KW-1185">Reference proteome</keyword>
<evidence type="ECO:0000313" key="2">
    <source>
        <dbReference type="Proteomes" id="UP000248584"/>
    </source>
</evidence>
<sequence>MILSTQNFSQTRKDLNFNFWLSNFKENEVISLFQDAICNHSINTALNGWIQKAQTQVSSLEQLLYNSNHLCPTLYESVYNKISTYDSSISELNRSLLSNEVNLPIHGISLLKQLLELQQRIQNVFMYLHV</sequence>
<organism evidence="1 2">
    <name type="scientific">Nonlabens dokdonensis</name>
    <dbReference type="NCBI Taxonomy" id="328515"/>
    <lineage>
        <taxon>Bacteria</taxon>
        <taxon>Pseudomonadati</taxon>
        <taxon>Bacteroidota</taxon>
        <taxon>Flavobacteriia</taxon>
        <taxon>Flavobacteriales</taxon>
        <taxon>Flavobacteriaceae</taxon>
        <taxon>Nonlabens</taxon>
    </lineage>
</organism>
<evidence type="ECO:0000313" key="1">
    <source>
        <dbReference type="EMBL" id="PZX43029.1"/>
    </source>
</evidence>
<protein>
    <submittedName>
        <fullName evidence="1">Uncharacterized protein</fullName>
    </submittedName>
</protein>
<proteinExistence type="predicted"/>
<comment type="caution">
    <text evidence="1">The sequence shown here is derived from an EMBL/GenBank/DDBJ whole genome shotgun (WGS) entry which is preliminary data.</text>
</comment>